<evidence type="ECO:0008006" key="2">
    <source>
        <dbReference type="Google" id="ProtNLM"/>
    </source>
</evidence>
<dbReference type="Proteomes" id="UP000885986">
    <property type="component" value="Unassembled WGS sequence"/>
</dbReference>
<dbReference type="SUPFAM" id="SSF52402">
    <property type="entry name" value="Adenine nucleotide alpha hydrolases-like"/>
    <property type="match status" value="1"/>
</dbReference>
<reference evidence="1" key="1">
    <citation type="journal article" date="2020" name="mSystems">
        <title>Genome- and Community-Level Interaction Insights into Carbon Utilization and Element Cycling Functions of Hydrothermarchaeota in Hydrothermal Sediment.</title>
        <authorList>
            <person name="Zhou Z."/>
            <person name="Liu Y."/>
            <person name="Xu W."/>
            <person name="Pan J."/>
            <person name="Luo Z.H."/>
            <person name="Li M."/>
        </authorList>
    </citation>
    <scope>NUCLEOTIDE SEQUENCE [LARGE SCALE GENOMIC DNA]</scope>
    <source>
        <strain evidence="1">SpSt-1224</strain>
    </source>
</reference>
<comment type="caution">
    <text evidence="1">The sequence shown here is derived from an EMBL/GenBank/DDBJ whole genome shotgun (WGS) entry which is preliminary data.</text>
</comment>
<protein>
    <recommendedName>
        <fullName evidence="2">PP-loop domain protein</fullName>
    </recommendedName>
</protein>
<gene>
    <name evidence="1" type="ORF">ENN98_08120</name>
</gene>
<dbReference type="EMBL" id="DSDS01000183">
    <property type="protein sequence ID" value="HET98630.1"/>
    <property type="molecule type" value="Genomic_DNA"/>
</dbReference>
<dbReference type="AlphaFoldDB" id="A0A7C2XHV8"/>
<organism evidence="1">
    <name type="scientific">Desulfurivibrio alkaliphilus</name>
    <dbReference type="NCBI Taxonomy" id="427923"/>
    <lineage>
        <taxon>Bacteria</taxon>
        <taxon>Pseudomonadati</taxon>
        <taxon>Thermodesulfobacteriota</taxon>
        <taxon>Desulfobulbia</taxon>
        <taxon>Desulfobulbales</taxon>
        <taxon>Desulfobulbaceae</taxon>
        <taxon>Desulfurivibrio</taxon>
    </lineage>
</organism>
<proteinExistence type="predicted"/>
<evidence type="ECO:0000313" key="1">
    <source>
        <dbReference type="EMBL" id="HET98630.1"/>
    </source>
</evidence>
<sequence length="248" mass="28334">MNKQELAILFSGGTDSLAVYALAAVGHHPELPRPVKIHLLHMLNGMSRFHNFPRERFDTARRILATKVNRPETMPDTEMMELDMGRLFQGLWLDRFEELMPRYNGKNLVCVACKIGMHTKAILYCVEHLVPLLATGYARRQDYYPEQTPIFMDKIAELSARFGIRTIFPVFDDFDDQQITRHVLEDFGLPSTGGGERKCLFCQTLTTATPVEIENYLDDMIPLAAEFIDHKLHGRIREAAAIFPPGRV</sequence>
<dbReference type="Gene3D" id="3.40.50.620">
    <property type="entry name" value="HUPs"/>
    <property type="match status" value="1"/>
</dbReference>
<accession>A0A7C2XHV8</accession>
<name>A0A7C2XHV8_9BACT</name>
<dbReference type="InterPro" id="IPR014729">
    <property type="entry name" value="Rossmann-like_a/b/a_fold"/>
</dbReference>